<dbReference type="InParanoid" id="A0A1B7MXW3"/>
<name>A0A1B7MXW3_9AGAM</name>
<accession>A0A1B7MXW3</accession>
<gene>
    <name evidence="1" type="ORF">K503DRAFT_771486</name>
</gene>
<dbReference type="InterPro" id="IPR036188">
    <property type="entry name" value="FAD/NAD-bd_sf"/>
</dbReference>
<dbReference type="EMBL" id="KV448351">
    <property type="protein sequence ID" value="OAX37453.1"/>
    <property type="molecule type" value="Genomic_DNA"/>
</dbReference>
<proteinExistence type="predicted"/>
<organism evidence="1 2">
    <name type="scientific">Rhizopogon vinicolor AM-OR11-026</name>
    <dbReference type="NCBI Taxonomy" id="1314800"/>
    <lineage>
        <taxon>Eukaryota</taxon>
        <taxon>Fungi</taxon>
        <taxon>Dikarya</taxon>
        <taxon>Basidiomycota</taxon>
        <taxon>Agaricomycotina</taxon>
        <taxon>Agaricomycetes</taxon>
        <taxon>Agaricomycetidae</taxon>
        <taxon>Boletales</taxon>
        <taxon>Suillineae</taxon>
        <taxon>Rhizopogonaceae</taxon>
        <taxon>Rhizopogon</taxon>
    </lineage>
</organism>
<dbReference type="OrthoDB" id="2647594at2759"/>
<keyword evidence="2" id="KW-1185">Reference proteome</keyword>
<dbReference type="Proteomes" id="UP000092154">
    <property type="component" value="Unassembled WGS sequence"/>
</dbReference>
<reference evidence="1 2" key="1">
    <citation type="submission" date="2016-06" db="EMBL/GenBank/DDBJ databases">
        <title>Comparative genomics of the ectomycorrhizal sister species Rhizopogon vinicolor and Rhizopogon vesiculosus (Basidiomycota: Boletales) reveals a divergence of the mating type B locus.</title>
        <authorList>
            <consortium name="DOE Joint Genome Institute"/>
            <person name="Mujic A.B."/>
            <person name="Kuo A."/>
            <person name="Tritt A."/>
            <person name="Lipzen A."/>
            <person name="Chen C."/>
            <person name="Johnson J."/>
            <person name="Sharma A."/>
            <person name="Barry K."/>
            <person name="Grigoriev I.V."/>
            <person name="Spatafora J.W."/>
        </authorList>
    </citation>
    <scope>NUCLEOTIDE SEQUENCE [LARGE SCALE GENOMIC DNA]</scope>
    <source>
        <strain evidence="1 2">AM-OR11-026</strain>
    </source>
</reference>
<evidence type="ECO:0000313" key="1">
    <source>
        <dbReference type="EMBL" id="OAX37453.1"/>
    </source>
</evidence>
<evidence type="ECO:0000313" key="2">
    <source>
        <dbReference type="Proteomes" id="UP000092154"/>
    </source>
</evidence>
<sequence>MNSFGMGWHLDRASFDQIMHDTVESILPGRISLVKGTFVGMGRVGGGIYWSISVNGIMSDERKVYNLKWVIDASGRRSSIARKV</sequence>
<protein>
    <submittedName>
        <fullName evidence="1">Uncharacterized protein</fullName>
    </submittedName>
</protein>
<dbReference type="AlphaFoldDB" id="A0A1B7MXW3"/>
<dbReference type="Gene3D" id="3.50.50.60">
    <property type="entry name" value="FAD/NAD(P)-binding domain"/>
    <property type="match status" value="1"/>
</dbReference>